<evidence type="ECO:0000256" key="2">
    <source>
        <dbReference type="ARBA" id="ARBA00022692"/>
    </source>
</evidence>
<feature type="transmembrane region" description="Helical" evidence="7">
    <location>
        <begin position="143"/>
        <end position="161"/>
    </location>
</feature>
<feature type="compositionally biased region" description="Polar residues" evidence="6">
    <location>
        <begin position="219"/>
        <end position="229"/>
    </location>
</feature>
<dbReference type="Pfam" id="PF20684">
    <property type="entry name" value="Fung_rhodopsin"/>
    <property type="match status" value="1"/>
</dbReference>
<proteinExistence type="inferred from homology"/>
<dbReference type="PANTHER" id="PTHR33048:SF129">
    <property type="entry name" value="INTEGRAL MEMBRANE PROTEIN-RELATED"/>
    <property type="match status" value="1"/>
</dbReference>
<name>A0A2J6RJH4_HYAVF</name>
<feature type="transmembrane region" description="Helical" evidence="7">
    <location>
        <begin position="62"/>
        <end position="88"/>
    </location>
</feature>
<dbReference type="OrthoDB" id="5022096at2759"/>
<sequence>MASVAYGLGRHNFYVSPADQEIAARLLFLGQPPWAWSIALVKSSMALMFLRFKRTTRWKIFLYSMIGLQIVVVICVNCAQFLMCRPLAAQWNPHTPNIKCWPTKAIEASVYITSSIGILTDLTFSILPITIIRHLNRPFWERTVICCLMGLGIFASIAATVKTTLVPYYGKTGDTLWDAVDITLWSTHEEQMGMVAACIPPLKRPFELLLRRHGLISSKGSRGTSSFPTGGSDKEGSHSERASFGTKSSNTVHVADDWEFHGLG</sequence>
<accession>A0A2J6RJH4</accession>
<protein>
    <recommendedName>
        <fullName evidence="8">Rhodopsin domain-containing protein</fullName>
    </recommendedName>
</protein>
<dbReference type="PANTHER" id="PTHR33048">
    <property type="entry name" value="PTH11-LIKE INTEGRAL MEMBRANE PROTEIN (AFU_ORTHOLOGUE AFUA_5G11245)"/>
    <property type="match status" value="1"/>
</dbReference>
<evidence type="ECO:0000256" key="6">
    <source>
        <dbReference type="SAM" id="MobiDB-lite"/>
    </source>
</evidence>
<keyword evidence="2 7" id="KW-0812">Transmembrane</keyword>
<keyword evidence="10" id="KW-1185">Reference proteome</keyword>
<dbReference type="Proteomes" id="UP000235786">
    <property type="component" value="Unassembled WGS sequence"/>
</dbReference>
<evidence type="ECO:0000313" key="9">
    <source>
        <dbReference type="EMBL" id="PMD38637.1"/>
    </source>
</evidence>
<organism evidence="9 10">
    <name type="scientific">Hyaloscypha variabilis (strain UAMH 11265 / GT02V1 / F)</name>
    <name type="common">Meliniomyces variabilis</name>
    <dbReference type="NCBI Taxonomy" id="1149755"/>
    <lineage>
        <taxon>Eukaryota</taxon>
        <taxon>Fungi</taxon>
        <taxon>Dikarya</taxon>
        <taxon>Ascomycota</taxon>
        <taxon>Pezizomycotina</taxon>
        <taxon>Leotiomycetes</taxon>
        <taxon>Helotiales</taxon>
        <taxon>Hyaloscyphaceae</taxon>
        <taxon>Hyaloscypha</taxon>
        <taxon>Hyaloscypha variabilis</taxon>
    </lineage>
</organism>
<dbReference type="InterPro" id="IPR052337">
    <property type="entry name" value="SAT4-like"/>
</dbReference>
<reference evidence="9 10" key="1">
    <citation type="submission" date="2016-04" db="EMBL/GenBank/DDBJ databases">
        <title>A degradative enzymes factory behind the ericoid mycorrhizal symbiosis.</title>
        <authorList>
            <consortium name="DOE Joint Genome Institute"/>
            <person name="Martino E."/>
            <person name="Morin E."/>
            <person name="Grelet G."/>
            <person name="Kuo A."/>
            <person name="Kohler A."/>
            <person name="Daghino S."/>
            <person name="Barry K."/>
            <person name="Choi C."/>
            <person name="Cichocki N."/>
            <person name="Clum A."/>
            <person name="Copeland A."/>
            <person name="Hainaut M."/>
            <person name="Haridas S."/>
            <person name="Labutti K."/>
            <person name="Lindquist E."/>
            <person name="Lipzen A."/>
            <person name="Khouja H.-R."/>
            <person name="Murat C."/>
            <person name="Ohm R."/>
            <person name="Olson A."/>
            <person name="Spatafora J."/>
            <person name="Veneault-Fourrey C."/>
            <person name="Henrissat B."/>
            <person name="Grigoriev I."/>
            <person name="Martin F."/>
            <person name="Perotto S."/>
        </authorList>
    </citation>
    <scope>NUCLEOTIDE SEQUENCE [LARGE SCALE GENOMIC DNA]</scope>
    <source>
        <strain evidence="9 10">F</strain>
    </source>
</reference>
<evidence type="ECO:0000256" key="7">
    <source>
        <dbReference type="SAM" id="Phobius"/>
    </source>
</evidence>
<keyword evidence="4 7" id="KW-0472">Membrane</keyword>
<evidence type="ECO:0000256" key="4">
    <source>
        <dbReference type="ARBA" id="ARBA00023136"/>
    </source>
</evidence>
<keyword evidence="3 7" id="KW-1133">Transmembrane helix</keyword>
<comment type="subcellular location">
    <subcellularLocation>
        <location evidence="1">Membrane</location>
        <topology evidence="1">Multi-pass membrane protein</topology>
    </subcellularLocation>
</comment>
<feature type="domain" description="Rhodopsin" evidence="8">
    <location>
        <begin position="3"/>
        <end position="207"/>
    </location>
</feature>
<dbReference type="GO" id="GO:0016020">
    <property type="term" value="C:membrane"/>
    <property type="evidence" value="ECO:0007669"/>
    <property type="project" value="UniProtKB-SubCell"/>
</dbReference>
<feature type="region of interest" description="Disordered" evidence="6">
    <location>
        <begin position="219"/>
        <end position="249"/>
    </location>
</feature>
<feature type="transmembrane region" description="Helical" evidence="7">
    <location>
        <begin position="108"/>
        <end position="131"/>
    </location>
</feature>
<evidence type="ECO:0000313" key="10">
    <source>
        <dbReference type="Proteomes" id="UP000235786"/>
    </source>
</evidence>
<gene>
    <name evidence="9" type="ORF">L207DRAFT_513170</name>
</gene>
<dbReference type="AlphaFoldDB" id="A0A2J6RJH4"/>
<evidence type="ECO:0000256" key="5">
    <source>
        <dbReference type="ARBA" id="ARBA00038359"/>
    </source>
</evidence>
<evidence type="ECO:0000256" key="1">
    <source>
        <dbReference type="ARBA" id="ARBA00004141"/>
    </source>
</evidence>
<dbReference type="EMBL" id="KZ613947">
    <property type="protein sequence ID" value="PMD38637.1"/>
    <property type="molecule type" value="Genomic_DNA"/>
</dbReference>
<feature type="compositionally biased region" description="Basic and acidic residues" evidence="6">
    <location>
        <begin position="232"/>
        <end position="241"/>
    </location>
</feature>
<evidence type="ECO:0000259" key="8">
    <source>
        <dbReference type="Pfam" id="PF20684"/>
    </source>
</evidence>
<dbReference type="InterPro" id="IPR049326">
    <property type="entry name" value="Rhodopsin_dom_fungi"/>
</dbReference>
<evidence type="ECO:0000256" key="3">
    <source>
        <dbReference type="ARBA" id="ARBA00022989"/>
    </source>
</evidence>
<comment type="similarity">
    <text evidence="5">Belongs to the SAT4 family.</text>
</comment>